<evidence type="ECO:0000256" key="10">
    <source>
        <dbReference type="PROSITE-ProRule" id="PRU10141"/>
    </source>
</evidence>
<evidence type="ECO:0000256" key="7">
    <source>
        <dbReference type="ARBA" id="ARBA00022840"/>
    </source>
</evidence>
<dbReference type="GO" id="GO:0004674">
    <property type="term" value="F:protein serine/threonine kinase activity"/>
    <property type="evidence" value="ECO:0007669"/>
    <property type="project" value="UniProtKB-KW"/>
</dbReference>
<name>A0AAV9IF74_9RHOD</name>
<dbReference type="GO" id="GO:0035556">
    <property type="term" value="P:intracellular signal transduction"/>
    <property type="evidence" value="ECO:0007669"/>
    <property type="project" value="TreeGrafter"/>
</dbReference>
<organism evidence="13 14">
    <name type="scientific">Galdieria yellowstonensis</name>
    <dbReference type="NCBI Taxonomy" id="3028027"/>
    <lineage>
        <taxon>Eukaryota</taxon>
        <taxon>Rhodophyta</taxon>
        <taxon>Bangiophyceae</taxon>
        <taxon>Galdieriales</taxon>
        <taxon>Galdieriaceae</taxon>
        <taxon>Galdieria</taxon>
    </lineage>
</organism>
<dbReference type="AlphaFoldDB" id="A0AAV9IF74"/>
<dbReference type="GO" id="GO:0005524">
    <property type="term" value="F:ATP binding"/>
    <property type="evidence" value="ECO:0007669"/>
    <property type="project" value="UniProtKB-UniRule"/>
</dbReference>
<dbReference type="InterPro" id="IPR008271">
    <property type="entry name" value="Ser/Thr_kinase_AS"/>
</dbReference>
<accession>A0AAV9IF74</accession>
<keyword evidence="6" id="KW-0418">Kinase</keyword>
<protein>
    <recommendedName>
        <fullName evidence="2">non-specific serine/threonine protein kinase</fullName>
        <ecNumber evidence="2">2.7.11.1</ecNumber>
    </recommendedName>
</protein>
<dbReference type="PANTHER" id="PTHR24346:SF82">
    <property type="entry name" value="KP78A-RELATED"/>
    <property type="match status" value="1"/>
</dbReference>
<dbReference type="SUPFAM" id="SSF56112">
    <property type="entry name" value="Protein kinase-like (PK-like)"/>
    <property type="match status" value="1"/>
</dbReference>
<dbReference type="InterPro" id="IPR028375">
    <property type="entry name" value="KA1/Ssp2_C"/>
</dbReference>
<sequence>MEATAVVKIGHYKLGKTLGVGSFGKVKLAEHESTGKKVAVKILNKQKVKSLGMDEKVRREIKILKLFHHPHIVRLYQVIDTPTDIFVVTEYISGGELFDYIVERGRLLEDEARKCFQQIISGVSYCHKHMVVHRDLKPENLLLDEHMHIKIADFGLSNIMKDGVFLRTSCGSPNYAAPEVISGRLYAGPEVDVWSCGVILYALLCGSLPFDDENIPNLFKKIRGGIYVLPSFLSEQVRDLISKMLVTDPLSRITVDEIRKHPWFLTKIPKYIALEDSIPVHRQVLQIDDLVLKMVQDRTGFPRHKIVQALRRGKRNEYTVAYHLIKDSLLRMEIAEQSEAALSSESSVDNNRQVACGKTVEHKEQQQQQQYTQLYQKWRKPGSCYYSLGCCTNIPHAGQVMLYIYQQLDKLQWKWRECTAYQLKVLVPNSDYSSPLKMAIQLYKTLDGYVVDMQKLQGGNGSFSFFYACDKLLEQLGW</sequence>
<evidence type="ECO:0000256" key="6">
    <source>
        <dbReference type="ARBA" id="ARBA00022777"/>
    </source>
</evidence>
<dbReference type="SMART" id="SM00220">
    <property type="entry name" value="S_TKc"/>
    <property type="match status" value="1"/>
</dbReference>
<dbReference type="EC" id="2.7.11.1" evidence="2"/>
<comment type="similarity">
    <text evidence="1">Belongs to the protein kinase superfamily. CAMK Ser/Thr protein kinase family. SNF1 subfamily.</text>
</comment>
<dbReference type="Proteomes" id="UP001300502">
    <property type="component" value="Unassembled WGS sequence"/>
</dbReference>
<dbReference type="InterPro" id="IPR011009">
    <property type="entry name" value="Kinase-like_dom_sf"/>
</dbReference>
<comment type="caution">
    <text evidence="13">The sequence shown here is derived from an EMBL/GenBank/DDBJ whole genome shotgun (WGS) entry which is preliminary data.</text>
</comment>
<keyword evidence="14" id="KW-1185">Reference proteome</keyword>
<comment type="catalytic activity">
    <reaction evidence="9">
        <text>L-seryl-[protein] + ATP = O-phospho-L-seryl-[protein] + ADP + H(+)</text>
        <dbReference type="Rhea" id="RHEA:17989"/>
        <dbReference type="Rhea" id="RHEA-COMP:9863"/>
        <dbReference type="Rhea" id="RHEA-COMP:11604"/>
        <dbReference type="ChEBI" id="CHEBI:15378"/>
        <dbReference type="ChEBI" id="CHEBI:29999"/>
        <dbReference type="ChEBI" id="CHEBI:30616"/>
        <dbReference type="ChEBI" id="CHEBI:83421"/>
        <dbReference type="ChEBI" id="CHEBI:456216"/>
        <dbReference type="EC" id="2.7.11.1"/>
    </reaction>
</comment>
<evidence type="ECO:0000313" key="13">
    <source>
        <dbReference type="EMBL" id="KAK4526059.1"/>
    </source>
</evidence>
<dbReference type="PROSITE" id="PS00107">
    <property type="entry name" value="PROTEIN_KINASE_ATP"/>
    <property type="match status" value="1"/>
</dbReference>
<proteinExistence type="inferred from homology"/>
<feature type="domain" description="Protein kinase" evidence="12">
    <location>
        <begin position="12"/>
        <end position="264"/>
    </location>
</feature>
<evidence type="ECO:0000256" key="11">
    <source>
        <dbReference type="RuleBase" id="RU000304"/>
    </source>
</evidence>
<evidence type="ECO:0000256" key="3">
    <source>
        <dbReference type="ARBA" id="ARBA00022527"/>
    </source>
</evidence>
<dbReference type="EMBL" id="JANCYU010000036">
    <property type="protein sequence ID" value="KAK4526059.1"/>
    <property type="molecule type" value="Genomic_DNA"/>
</dbReference>
<gene>
    <name evidence="13" type="ORF">GAYE_SCF19G3970</name>
</gene>
<keyword evidence="4" id="KW-0808">Transferase</keyword>
<evidence type="ECO:0000256" key="8">
    <source>
        <dbReference type="ARBA" id="ARBA00047899"/>
    </source>
</evidence>
<dbReference type="PROSITE" id="PS50011">
    <property type="entry name" value="PROTEIN_KINASE_DOM"/>
    <property type="match status" value="1"/>
</dbReference>
<dbReference type="InterPro" id="IPR017441">
    <property type="entry name" value="Protein_kinase_ATP_BS"/>
</dbReference>
<evidence type="ECO:0000256" key="1">
    <source>
        <dbReference type="ARBA" id="ARBA00006234"/>
    </source>
</evidence>
<comment type="catalytic activity">
    <reaction evidence="8">
        <text>L-threonyl-[protein] + ATP = O-phospho-L-threonyl-[protein] + ADP + H(+)</text>
        <dbReference type="Rhea" id="RHEA:46608"/>
        <dbReference type="Rhea" id="RHEA-COMP:11060"/>
        <dbReference type="Rhea" id="RHEA-COMP:11605"/>
        <dbReference type="ChEBI" id="CHEBI:15378"/>
        <dbReference type="ChEBI" id="CHEBI:30013"/>
        <dbReference type="ChEBI" id="CHEBI:30616"/>
        <dbReference type="ChEBI" id="CHEBI:61977"/>
        <dbReference type="ChEBI" id="CHEBI:456216"/>
        <dbReference type="EC" id="2.7.11.1"/>
    </reaction>
</comment>
<evidence type="ECO:0000259" key="12">
    <source>
        <dbReference type="PROSITE" id="PS50011"/>
    </source>
</evidence>
<evidence type="ECO:0000256" key="4">
    <source>
        <dbReference type="ARBA" id="ARBA00022679"/>
    </source>
</evidence>
<dbReference type="Gene3D" id="3.30.310.80">
    <property type="entry name" value="Kinase associated domain 1, KA1"/>
    <property type="match status" value="1"/>
</dbReference>
<keyword evidence="7 10" id="KW-0067">ATP-binding</keyword>
<dbReference type="Pfam" id="PF00069">
    <property type="entry name" value="Pkinase"/>
    <property type="match status" value="1"/>
</dbReference>
<dbReference type="SUPFAM" id="SSF103243">
    <property type="entry name" value="KA1-like"/>
    <property type="match status" value="1"/>
</dbReference>
<evidence type="ECO:0000256" key="9">
    <source>
        <dbReference type="ARBA" id="ARBA00048679"/>
    </source>
</evidence>
<dbReference type="PROSITE" id="PS00108">
    <property type="entry name" value="PROTEIN_KINASE_ST"/>
    <property type="match status" value="1"/>
</dbReference>
<feature type="binding site" evidence="10">
    <location>
        <position position="41"/>
    </location>
    <ligand>
        <name>ATP</name>
        <dbReference type="ChEBI" id="CHEBI:30616"/>
    </ligand>
</feature>
<dbReference type="PANTHER" id="PTHR24346">
    <property type="entry name" value="MAP/MICROTUBULE AFFINITY-REGULATING KINASE"/>
    <property type="match status" value="1"/>
</dbReference>
<evidence type="ECO:0000256" key="5">
    <source>
        <dbReference type="ARBA" id="ARBA00022741"/>
    </source>
</evidence>
<evidence type="ECO:0000256" key="2">
    <source>
        <dbReference type="ARBA" id="ARBA00012513"/>
    </source>
</evidence>
<reference evidence="13 14" key="1">
    <citation type="submission" date="2022-07" db="EMBL/GenBank/DDBJ databases">
        <title>Genome-wide signatures of adaptation to extreme environments.</title>
        <authorList>
            <person name="Cho C.H."/>
            <person name="Yoon H.S."/>
        </authorList>
    </citation>
    <scope>NUCLEOTIDE SEQUENCE [LARGE SCALE GENOMIC DNA]</scope>
    <source>
        <strain evidence="13 14">108.79 E11</strain>
    </source>
</reference>
<dbReference type="Gene3D" id="1.10.510.10">
    <property type="entry name" value="Transferase(Phosphotransferase) domain 1"/>
    <property type="match status" value="1"/>
</dbReference>
<keyword evidence="5 10" id="KW-0547">Nucleotide-binding</keyword>
<dbReference type="CDD" id="cd14079">
    <property type="entry name" value="STKc_AMPK_alpha"/>
    <property type="match status" value="1"/>
</dbReference>
<dbReference type="GO" id="GO:0005737">
    <property type="term" value="C:cytoplasm"/>
    <property type="evidence" value="ECO:0007669"/>
    <property type="project" value="TreeGrafter"/>
</dbReference>
<dbReference type="InterPro" id="IPR000719">
    <property type="entry name" value="Prot_kinase_dom"/>
</dbReference>
<keyword evidence="3 11" id="KW-0723">Serine/threonine-protein kinase</keyword>
<dbReference type="FunFam" id="1.10.510.10:FF:000592">
    <property type="entry name" value="CAMK family protein kinase"/>
    <property type="match status" value="1"/>
</dbReference>
<evidence type="ECO:0000313" key="14">
    <source>
        <dbReference type="Proteomes" id="UP001300502"/>
    </source>
</evidence>
<dbReference type="FunFam" id="3.30.200.20:FF:000236">
    <property type="entry name" value="Non-specific serine/threonine protein kinase"/>
    <property type="match status" value="1"/>
</dbReference>